<comment type="caution">
    <text evidence="2">The sequence shown here is derived from an EMBL/GenBank/DDBJ whole genome shotgun (WGS) entry which is preliminary data.</text>
</comment>
<evidence type="ECO:0000313" key="2">
    <source>
        <dbReference type="EMBL" id="GAA3665057.1"/>
    </source>
</evidence>
<dbReference type="Gene3D" id="1.10.10.10">
    <property type="entry name" value="Winged helix-like DNA-binding domain superfamily/Winged helix DNA-binding domain"/>
    <property type="match status" value="1"/>
</dbReference>
<keyword evidence="3" id="KW-1185">Reference proteome</keyword>
<organism evidence="2 3">
    <name type="scientific">Nonomuraea antimicrobica</name>
    <dbReference type="NCBI Taxonomy" id="561173"/>
    <lineage>
        <taxon>Bacteria</taxon>
        <taxon>Bacillati</taxon>
        <taxon>Actinomycetota</taxon>
        <taxon>Actinomycetes</taxon>
        <taxon>Streptosporangiales</taxon>
        <taxon>Streptosporangiaceae</taxon>
        <taxon>Nonomuraea</taxon>
    </lineage>
</organism>
<dbReference type="PANTHER" id="PTHR33164">
    <property type="entry name" value="TRANSCRIPTIONAL REGULATOR, MARR FAMILY"/>
    <property type="match status" value="1"/>
</dbReference>
<gene>
    <name evidence="2" type="ORF">GCM10022224_031710</name>
</gene>
<dbReference type="SUPFAM" id="SSF46785">
    <property type="entry name" value="Winged helix' DNA-binding domain"/>
    <property type="match status" value="1"/>
</dbReference>
<evidence type="ECO:0000313" key="3">
    <source>
        <dbReference type="Proteomes" id="UP001500902"/>
    </source>
</evidence>
<evidence type="ECO:0000259" key="1">
    <source>
        <dbReference type="PROSITE" id="PS50995"/>
    </source>
</evidence>
<accession>A0ABP7BM91</accession>
<dbReference type="RefSeq" id="WP_344877589.1">
    <property type="nucleotide sequence ID" value="NZ_BAAAZP010000060.1"/>
</dbReference>
<dbReference type="InterPro" id="IPR000835">
    <property type="entry name" value="HTH_MarR-typ"/>
</dbReference>
<dbReference type="InterPro" id="IPR036390">
    <property type="entry name" value="WH_DNA-bd_sf"/>
</dbReference>
<dbReference type="InterPro" id="IPR039422">
    <property type="entry name" value="MarR/SlyA-like"/>
</dbReference>
<dbReference type="Proteomes" id="UP001500902">
    <property type="component" value="Unassembled WGS sequence"/>
</dbReference>
<dbReference type="PANTHER" id="PTHR33164:SF99">
    <property type="entry name" value="MARR FAMILY REGULATORY PROTEIN"/>
    <property type="match status" value="1"/>
</dbReference>
<proteinExistence type="predicted"/>
<dbReference type="SMART" id="SM00347">
    <property type="entry name" value="HTH_MARR"/>
    <property type="match status" value="1"/>
</dbReference>
<dbReference type="PROSITE" id="PS50995">
    <property type="entry name" value="HTH_MARR_2"/>
    <property type="match status" value="1"/>
</dbReference>
<feature type="domain" description="HTH marR-type" evidence="1">
    <location>
        <begin position="17"/>
        <end position="153"/>
    </location>
</feature>
<sequence length="153" mass="16241">MTPATPTPVPAPPVSDTAAAWHRMLLLHARVESHLATALQRGHGIGLSEYRALGHLTTSANGELRMQELADKVGLNQSSVTRLVARLHAADFAYRDLCPDDKRGVYTVVTETGRVKFAEASRTYEETLSAALAEAGQADPGLAAALTALGALR</sequence>
<reference evidence="3" key="1">
    <citation type="journal article" date="2019" name="Int. J. Syst. Evol. Microbiol.">
        <title>The Global Catalogue of Microorganisms (GCM) 10K type strain sequencing project: providing services to taxonomists for standard genome sequencing and annotation.</title>
        <authorList>
            <consortium name="The Broad Institute Genomics Platform"/>
            <consortium name="The Broad Institute Genome Sequencing Center for Infectious Disease"/>
            <person name="Wu L."/>
            <person name="Ma J."/>
        </authorList>
    </citation>
    <scope>NUCLEOTIDE SEQUENCE [LARGE SCALE GENOMIC DNA]</scope>
    <source>
        <strain evidence="3">JCM 16904</strain>
    </source>
</reference>
<protein>
    <submittedName>
        <fullName evidence="2">MarR family transcriptional regulator</fullName>
    </submittedName>
</protein>
<dbReference type="EMBL" id="BAAAZP010000060">
    <property type="protein sequence ID" value="GAA3665057.1"/>
    <property type="molecule type" value="Genomic_DNA"/>
</dbReference>
<dbReference type="InterPro" id="IPR036388">
    <property type="entry name" value="WH-like_DNA-bd_sf"/>
</dbReference>
<dbReference type="Pfam" id="PF12802">
    <property type="entry name" value="MarR_2"/>
    <property type="match status" value="1"/>
</dbReference>
<name>A0ABP7BM91_9ACTN</name>